<organism evidence="1 2">
    <name type="scientific">Austropuccinia psidii MF-1</name>
    <dbReference type="NCBI Taxonomy" id="1389203"/>
    <lineage>
        <taxon>Eukaryota</taxon>
        <taxon>Fungi</taxon>
        <taxon>Dikarya</taxon>
        <taxon>Basidiomycota</taxon>
        <taxon>Pucciniomycotina</taxon>
        <taxon>Pucciniomycetes</taxon>
        <taxon>Pucciniales</taxon>
        <taxon>Sphaerophragmiaceae</taxon>
        <taxon>Austropuccinia</taxon>
    </lineage>
</organism>
<evidence type="ECO:0000313" key="2">
    <source>
        <dbReference type="Proteomes" id="UP000765509"/>
    </source>
</evidence>
<dbReference type="AlphaFoldDB" id="A0A9Q3HG92"/>
<proteinExistence type="predicted"/>
<comment type="caution">
    <text evidence="1">The sequence shown here is derived from an EMBL/GenBank/DDBJ whole genome shotgun (WGS) entry which is preliminary data.</text>
</comment>
<accession>A0A9Q3HG92</accession>
<dbReference type="EMBL" id="AVOT02017688">
    <property type="protein sequence ID" value="MBW0504011.1"/>
    <property type="molecule type" value="Genomic_DNA"/>
</dbReference>
<reference evidence="1" key="1">
    <citation type="submission" date="2021-03" db="EMBL/GenBank/DDBJ databases">
        <title>Draft genome sequence of rust myrtle Austropuccinia psidii MF-1, a brazilian biotype.</title>
        <authorList>
            <person name="Quecine M.C."/>
            <person name="Pachon D.M.R."/>
            <person name="Bonatelli M.L."/>
            <person name="Correr F.H."/>
            <person name="Franceschini L.M."/>
            <person name="Leite T.F."/>
            <person name="Margarido G.R.A."/>
            <person name="Almeida C.A."/>
            <person name="Ferrarezi J.A."/>
            <person name="Labate C.A."/>
        </authorList>
    </citation>
    <scope>NUCLEOTIDE SEQUENCE</scope>
    <source>
        <strain evidence="1">MF-1</strain>
    </source>
</reference>
<evidence type="ECO:0000313" key="1">
    <source>
        <dbReference type="EMBL" id="MBW0504011.1"/>
    </source>
</evidence>
<dbReference type="Proteomes" id="UP000765509">
    <property type="component" value="Unassembled WGS sequence"/>
</dbReference>
<keyword evidence="2" id="KW-1185">Reference proteome</keyword>
<protein>
    <submittedName>
        <fullName evidence="1">Uncharacterized protein</fullName>
    </submittedName>
</protein>
<name>A0A9Q3HG92_9BASI</name>
<sequence length="94" mass="11111">MSYSEKEALKQIPEASRWPTFSGTGEYSHMELIDYIDRLLIDAPSIPEYWITARINKAFKGNASIWYTEMKQIHGRRNWPWWKGQIIQKFSNGT</sequence>
<dbReference type="OrthoDB" id="2507294at2759"/>
<gene>
    <name evidence="1" type="ORF">O181_043726</name>
</gene>